<dbReference type="STRING" id="1838286.Verru16b_03556"/>
<evidence type="ECO:0000313" key="3">
    <source>
        <dbReference type="EMBL" id="AOS46450.1"/>
    </source>
</evidence>
<dbReference type="EMBL" id="CP016094">
    <property type="protein sequence ID" value="AOS46450.1"/>
    <property type="molecule type" value="Genomic_DNA"/>
</dbReference>
<keyword evidence="4" id="KW-1185">Reference proteome</keyword>
<reference evidence="3 4" key="1">
    <citation type="submission" date="2016-06" db="EMBL/GenBank/DDBJ databases">
        <title>Three novel species with peptidoglycan cell walls form the new genus Lacunisphaera gen. nov. in the family Opitutaceae of the verrucomicrobial subdivision 4.</title>
        <authorList>
            <person name="Rast P."/>
            <person name="Gloeckner I."/>
            <person name="Jogler M."/>
            <person name="Boedeker C."/>
            <person name="Jeske O."/>
            <person name="Wiegand S."/>
            <person name="Reinhardt R."/>
            <person name="Schumann P."/>
            <person name="Rohde M."/>
            <person name="Spring S."/>
            <person name="Gloeckner F.O."/>
            <person name="Jogler C."/>
        </authorList>
    </citation>
    <scope>NUCLEOTIDE SEQUENCE [LARGE SCALE GENOMIC DNA]</scope>
    <source>
        <strain evidence="3 4">IG16b</strain>
    </source>
</reference>
<dbReference type="InterPro" id="IPR046216">
    <property type="entry name" value="DUF6249"/>
</dbReference>
<feature type="transmembrane region" description="Helical" evidence="1">
    <location>
        <begin position="103"/>
        <end position="125"/>
    </location>
</feature>
<dbReference type="AlphaFoldDB" id="A0A1D8AZY4"/>
<dbReference type="Proteomes" id="UP000095228">
    <property type="component" value="Chromosome"/>
</dbReference>
<feature type="domain" description="DUF6249" evidence="2">
    <location>
        <begin position="15"/>
        <end position="120"/>
    </location>
</feature>
<name>A0A1D8AZY4_9BACT</name>
<feature type="transmembrane region" description="Helical" evidence="1">
    <location>
        <begin position="12"/>
        <end position="34"/>
    </location>
</feature>
<dbReference type="Pfam" id="PF19762">
    <property type="entry name" value="DUF6249"/>
    <property type="match status" value="1"/>
</dbReference>
<proteinExistence type="predicted"/>
<keyword evidence="1" id="KW-1133">Transmembrane helix</keyword>
<protein>
    <recommendedName>
        <fullName evidence="2">DUF6249 domain-containing protein</fullName>
    </recommendedName>
</protein>
<accession>A0A1D8AZY4</accession>
<sequence>MPNLLAEISGGHLVAIAAILGGLTFTILLIIFGLKFVQRRQELWHETARTALEKGQPLPPLPPDMRHEQHPEQNNDFRAGLILVATGAGLYLFFVTFLHPLRYVAAIPGFIGVAMLLYAIFHALLGRKDKPADRPPQS</sequence>
<keyword evidence="1" id="KW-0812">Transmembrane</keyword>
<organism evidence="3 4">
    <name type="scientific">Lacunisphaera limnophila</name>
    <dbReference type="NCBI Taxonomy" id="1838286"/>
    <lineage>
        <taxon>Bacteria</taxon>
        <taxon>Pseudomonadati</taxon>
        <taxon>Verrucomicrobiota</taxon>
        <taxon>Opitutia</taxon>
        <taxon>Opitutales</taxon>
        <taxon>Opitutaceae</taxon>
        <taxon>Lacunisphaera</taxon>
    </lineage>
</organism>
<dbReference type="KEGG" id="obg:Verru16b_03556"/>
<evidence type="ECO:0000313" key="4">
    <source>
        <dbReference type="Proteomes" id="UP000095228"/>
    </source>
</evidence>
<evidence type="ECO:0000256" key="1">
    <source>
        <dbReference type="SAM" id="Phobius"/>
    </source>
</evidence>
<gene>
    <name evidence="3" type="ORF">Verru16b_03556</name>
</gene>
<dbReference type="PATRIC" id="fig|1838286.3.peg.3591"/>
<evidence type="ECO:0000259" key="2">
    <source>
        <dbReference type="Pfam" id="PF19762"/>
    </source>
</evidence>
<keyword evidence="1" id="KW-0472">Membrane</keyword>
<feature type="transmembrane region" description="Helical" evidence="1">
    <location>
        <begin position="79"/>
        <end position="97"/>
    </location>
</feature>